<evidence type="ECO:0000256" key="1">
    <source>
        <dbReference type="ARBA" id="ARBA00001974"/>
    </source>
</evidence>
<dbReference type="PANTHER" id="PTHR42913:SF3">
    <property type="entry name" value="64 KDA MITOCHONDRIAL NADH DEHYDROGENASE (EUROFUNG)"/>
    <property type="match status" value="1"/>
</dbReference>
<organism evidence="7 8">
    <name type="scientific">Rubrobacter taiwanensis</name>
    <dbReference type="NCBI Taxonomy" id="185139"/>
    <lineage>
        <taxon>Bacteria</taxon>
        <taxon>Bacillati</taxon>
        <taxon>Actinomycetota</taxon>
        <taxon>Rubrobacteria</taxon>
        <taxon>Rubrobacterales</taxon>
        <taxon>Rubrobacteraceae</taxon>
        <taxon>Rubrobacter</taxon>
    </lineage>
</organism>
<reference evidence="7 8" key="1">
    <citation type="submission" date="2019-03" db="EMBL/GenBank/DDBJ databases">
        <title>Whole genome sequence of a novel Rubrobacter taiwanensis strain, isolated from Yellowstone National Park.</title>
        <authorList>
            <person name="Freed S."/>
            <person name="Ramaley R.F."/>
            <person name="Kyndt J.A."/>
        </authorList>
    </citation>
    <scope>NUCLEOTIDE SEQUENCE [LARGE SCALE GENOMIC DNA]</scope>
    <source>
        <strain evidence="7 8">Yellowstone</strain>
    </source>
</reference>
<dbReference type="InterPro" id="IPR036188">
    <property type="entry name" value="FAD/NAD-bd_sf"/>
</dbReference>
<keyword evidence="4" id="KW-0274">FAD</keyword>
<name>A0A4V2NW70_9ACTN</name>
<comment type="caution">
    <text evidence="7">The sequence shown here is derived from an EMBL/GenBank/DDBJ whole genome shotgun (WGS) entry which is preliminary data.</text>
</comment>
<dbReference type="EMBL" id="SKBU01000018">
    <property type="protein sequence ID" value="TCJ16182.1"/>
    <property type="molecule type" value="Genomic_DNA"/>
</dbReference>
<dbReference type="PANTHER" id="PTHR42913">
    <property type="entry name" value="APOPTOSIS-INDUCING FACTOR 1"/>
    <property type="match status" value="1"/>
</dbReference>
<evidence type="ECO:0000313" key="7">
    <source>
        <dbReference type="EMBL" id="TCJ16182.1"/>
    </source>
</evidence>
<dbReference type="PRINTS" id="PR00368">
    <property type="entry name" value="FADPNR"/>
</dbReference>
<dbReference type="RefSeq" id="WP_132691828.1">
    <property type="nucleotide sequence ID" value="NZ_SKBU01000018.1"/>
</dbReference>
<feature type="domain" description="FAD/NAD(P)-binding" evidence="6">
    <location>
        <begin position="37"/>
        <end position="357"/>
    </location>
</feature>
<proteinExistence type="inferred from homology"/>
<comment type="cofactor">
    <cofactor evidence="1">
        <name>FAD</name>
        <dbReference type="ChEBI" id="CHEBI:57692"/>
    </cofactor>
</comment>
<dbReference type="PRINTS" id="PR00411">
    <property type="entry name" value="PNDRDTASEI"/>
</dbReference>
<gene>
    <name evidence="7" type="ORF">E0L93_10960</name>
</gene>
<dbReference type="OrthoDB" id="9781621at2"/>
<evidence type="ECO:0000256" key="3">
    <source>
        <dbReference type="ARBA" id="ARBA00022630"/>
    </source>
</evidence>
<keyword evidence="8" id="KW-1185">Reference proteome</keyword>
<sequence length="447" mass="48686">MKKALITAGGALAAAGAVRALRRSREGFPQPRSGGRRVLILGGGFGGFYTALRLGERLKSYAGTSVLLVARDNFFTFQPLVPDVISGNTEVRHIAIPLRRHLHRAGVNFLRAEVEGIDLENRIVQTSRGPLEYELLVIALGGQPAYFGVEGAEEHSLRLWDIRDGLRMRNAVIGRFEEAAALRPDDYPPGLLTFAVVGGGYSGVEAAGQIHNLIHKGIRPDYPWVDYGQVRLVLAEGLPEILPEIDPALREVGRRRLTNLGIEVHTGDFVSEVSPEGLSFRSGEFIPARTVLWSAGGRGSEVLESMTAEKDKMNRIVVNERLQLPGHEGVWALGDAASAPGPDGNPVPPTAQGAVQESEVVAHNVYASLTEGEPREFEYRPLGQLIEIGGAFALSEVMGWKLSGTLGHALERAVHLQRLTDRQKRVRVLMDWALDYVFPPDTSDLGL</sequence>
<dbReference type="AlphaFoldDB" id="A0A4V2NW70"/>
<dbReference type="InterPro" id="IPR051169">
    <property type="entry name" value="NADH-Q_oxidoreductase"/>
</dbReference>
<comment type="similarity">
    <text evidence="2">Belongs to the NADH dehydrogenase family.</text>
</comment>
<evidence type="ECO:0000256" key="2">
    <source>
        <dbReference type="ARBA" id="ARBA00005272"/>
    </source>
</evidence>
<dbReference type="GO" id="GO:0003955">
    <property type="term" value="F:NAD(P)H dehydrogenase (quinone) activity"/>
    <property type="evidence" value="ECO:0007669"/>
    <property type="project" value="TreeGrafter"/>
</dbReference>
<dbReference type="Gene3D" id="3.50.50.100">
    <property type="match status" value="1"/>
</dbReference>
<dbReference type="SUPFAM" id="SSF51905">
    <property type="entry name" value="FAD/NAD(P)-binding domain"/>
    <property type="match status" value="1"/>
</dbReference>
<dbReference type="GO" id="GO:0019646">
    <property type="term" value="P:aerobic electron transport chain"/>
    <property type="evidence" value="ECO:0007669"/>
    <property type="project" value="TreeGrafter"/>
</dbReference>
<evidence type="ECO:0000256" key="5">
    <source>
        <dbReference type="ARBA" id="ARBA00023002"/>
    </source>
</evidence>
<protein>
    <submittedName>
        <fullName evidence="7">NAD(P)/FAD-dependent oxidoreductase</fullName>
    </submittedName>
</protein>
<dbReference type="InterPro" id="IPR023753">
    <property type="entry name" value="FAD/NAD-binding_dom"/>
</dbReference>
<evidence type="ECO:0000256" key="4">
    <source>
        <dbReference type="ARBA" id="ARBA00022827"/>
    </source>
</evidence>
<dbReference type="Proteomes" id="UP000295244">
    <property type="component" value="Unassembled WGS sequence"/>
</dbReference>
<accession>A0A4V2NW70</accession>
<keyword evidence="3" id="KW-0285">Flavoprotein</keyword>
<evidence type="ECO:0000313" key="8">
    <source>
        <dbReference type="Proteomes" id="UP000295244"/>
    </source>
</evidence>
<dbReference type="Pfam" id="PF07992">
    <property type="entry name" value="Pyr_redox_2"/>
    <property type="match status" value="1"/>
</dbReference>
<evidence type="ECO:0000259" key="6">
    <source>
        <dbReference type="Pfam" id="PF07992"/>
    </source>
</evidence>
<keyword evidence="5" id="KW-0560">Oxidoreductase</keyword>